<reference evidence="1" key="2">
    <citation type="submission" date="2006-01" db="EMBL/GenBank/DDBJ databases">
        <authorList>
            <person name="Genoscope"/>
        </authorList>
    </citation>
    <scope>NUCLEOTIDE SEQUENCE</scope>
</reference>
<reference evidence="1" key="1">
    <citation type="journal article" date="2006" name="Nature">
        <title>Deciphering the evolution and metabolism of an anammox bacterium from a community genome.</title>
        <authorList>
            <person name="Strous M."/>
            <person name="Pelletier E."/>
            <person name="Mangenot S."/>
            <person name="Rattei T."/>
            <person name="Lehner A."/>
            <person name="Taylor M.W."/>
            <person name="Horn M."/>
            <person name="Daims H."/>
            <person name="Bartol-Mavel D."/>
            <person name="Wincker P."/>
            <person name="Barbe V."/>
            <person name="Fonknechten N."/>
            <person name="Vallenet D."/>
            <person name="Segurens B."/>
            <person name="Schenowitz-Truong C."/>
            <person name="Medigue C."/>
            <person name="Collingro A."/>
            <person name="Snel B."/>
            <person name="Dutilh B.E."/>
            <person name="OpDenCamp H.J.M."/>
            <person name="vanDerDrift C."/>
            <person name="Cirpus I."/>
            <person name="vanDePas-Schoonen K.T."/>
            <person name="Harhangi H.R."/>
            <person name="vanNiftrik L."/>
            <person name="Schmid M."/>
            <person name="Keltjens J."/>
            <person name="vanDeVossenberg J."/>
            <person name="Kartal B."/>
            <person name="Meier H."/>
            <person name="Frishman D."/>
            <person name="Huynen M.A."/>
            <person name="Mewes H."/>
            <person name="Weissenbach J."/>
            <person name="Jetten M.S.M."/>
            <person name="Wagner M."/>
            <person name="LePaslier D."/>
        </authorList>
    </citation>
    <scope>NUCLEOTIDE SEQUENCE</scope>
</reference>
<dbReference type="EMBL" id="CT573071">
    <property type="protein sequence ID" value="CAJ74564.1"/>
    <property type="molecule type" value="Genomic_DNA"/>
</dbReference>
<name>Q1Q3I2_KUEST</name>
<accession>Q1Q3I2</accession>
<sequence length="70" mass="8011">MMTVGSPIRFRLNPFYIRSMISTKQHTQSIFACSFCLNPFYIRSMISTPAYVTLELTTTCKAISCNLHNL</sequence>
<protein>
    <submittedName>
        <fullName evidence="1">Uncharacterized protein</fullName>
    </submittedName>
</protein>
<evidence type="ECO:0000313" key="1">
    <source>
        <dbReference type="EMBL" id="CAJ74564.1"/>
    </source>
</evidence>
<gene>
    <name evidence="1" type="ORF">kuste3801</name>
</gene>
<proteinExistence type="predicted"/>
<organism evidence="1">
    <name type="scientific">Kuenenia stuttgartiensis</name>
    <dbReference type="NCBI Taxonomy" id="174633"/>
    <lineage>
        <taxon>Bacteria</taxon>
        <taxon>Pseudomonadati</taxon>
        <taxon>Planctomycetota</taxon>
        <taxon>Candidatus Brocadiia</taxon>
        <taxon>Candidatus Brocadiales</taxon>
        <taxon>Candidatus Brocadiaceae</taxon>
        <taxon>Candidatus Kuenenia</taxon>
    </lineage>
</organism>
<dbReference type="AlphaFoldDB" id="Q1Q3I2"/>